<reference evidence="2 3" key="1">
    <citation type="journal article" date="2019" name="Int. J. Syst. Evol. Microbiol.">
        <title>The Global Catalogue of Microorganisms (GCM) 10K type strain sequencing project: providing services to taxonomists for standard genome sequencing and annotation.</title>
        <authorList>
            <consortium name="The Broad Institute Genomics Platform"/>
            <consortium name="The Broad Institute Genome Sequencing Center for Infectious Disease"/>
            <person name="Wu L."/>
            <person name="Ma J."/>
        </authorList>
    </citation>
    <scope>NUCLEOTIDE SEQUENCE [LARGE SCALE GENOMIC DNA]</scope>
    <source>
        <strain evidence="2 3">JCM 14307</strain>
    </source>
</reference>
<feature type="region of interest" description="Disordered" evidence="1">
    <location>
        <begin position="497"/>
        <end position="541"/>
    </location>
</feature>
<feature type="compositionally biased region" description="Polar residues" evidence="1">
    <location>
        <begin position="282"/>
        <end position="293"/>
    </location>
</feature>
<sequence length="1034" mass="107062">MENDYADAPAGPVSRPAGPDGPAADPGAGNQAFVETRLQAEAFRGKLMDERKVLQLDYDTHNAALLRLEELEAAGEITEKGIADRTALAARRDQLFKDLSVTNQDLLMLDDASIGLGPLNDMMVRRGTKAYVPQQNETTEGGTQLGPDGIVTKKPGWVETDVTNGVSTTRSHSTTSTIDTSGWSTKTTDSTATLSKTAEGALNSTSNSKTSGLAIGPGGITGTWGEQSGSSSTTAAGVTTSSSTTTSQSLGTGGYTKSAEVKDDKTTRKDTFGVSRGGGQLGVNSSSSTTTDGQETKTSKGGGLLAGPDGVGATGNIGKSTSTEKDGVKSSRTSGLDGKFLLDVAKVEGEPLRYQITMTINLGGKLGATESQEEESATTGAKGNMGGSLSGSISGTATFVHIYPEEQTKRYLGAVDNKTGSEKELQIIKLVADGKLDAAKALMTGLNSALSPEAASQLDDGGSASFEVAGSVEGGGEAGASGGGFGAKGGLSGKASKSLKRSLSRKGDKISITTAETDSESVTGSASASSGAASMGVSGTKTDKHADAVTFELDRTDPAYAQHFAEISGRMSIAALRAYGAEHPKLIASDTATTGTEGSQTTTAGVGGVNLSFSNASGFETTTTKDAKGTTETNTGKAGGGAELDVAGLVKVGHSEKTAVSTTIDPGGSATGDLSRTTSDTDLGATATKYAESFKKSPIASTVGLVTGASKPAEEKTEVIGMKLADSDFDRIFGAAQDPVGWGRPVARPRDRSGWMGLRSRIVAAGNDHKQIARLIAHYGDGVDDAPTYLASIVRGVGRTDGGAVYEWPGELSAEKAVFAKLVEDDSVAPVLALEGTGKNKDALELVTTTTTKLDKLATDMLAKKNEFSEGAFGEMMVRLSDRRRALAGRAYLINQRVATGGPDALATMGPPTKEQSDQETAEVAKATAKVAIDGHKQALTGFEAAQGAQFWIIQKELARRDDWFGKPSVIDMEGAFSNLRDKVYPPWRDTLTKIREAAKQAGLDENEAAKPEPNKLYCNHLHQQAFGNDMFKL</sequence>
<feature type="compositionally biased region" description="Polar residues" evidence="1">
    <location>
        <begin position="182"/>
        <end position="211"/>
    </location>
</feature>
<keyword evidence="3" id="KW-1185">Reference proteome</keyword>
<feature type="compositionally biased region" description="Polar residues" evidence="1">
    <location>
        <begin position="672"/>
        <end position="681"/>
    </location>
</feature>
<feature type="region of interest" description="Disordered" evidence="1">
    <location>
        <begin position="1"/>
        <end position="30"/>
    </location>
</feature>
<feature type="compositionally biased region" description="Low complexity" evidence="1">
    <location>
        <begin position="167"/>
        <end position="181"/>
    </location>
</feature>
<feature type="region of interest" description="Disordered" evidence="1">
    <location>
        <begin position="136"/>
        <end position="155"/>
    </location>
</feature>
<feature type="region of interest" description="Disordered" evidence="1">
    <location>
        <begin position="367"/>
        <end position="388"/>
    </location>
</feature>
<accession>A0ABN2GHY3</accession>
<proteinExistence type="predicted"/>
<feature type="compositionally biased region" description="Low complexity" evidence="1">
    <location>
        <begin position="16"/>
        <end position="29"/>
    </location>
</feature>
<evidence type="ECO:0000313" key="3">
    <source>
        <dbReference type="Proteomes" id="UP001500280"/>
    </source>
</evidence>
<comment type="caution">
    <text evidence="2">The sequence shown here is derived from an EMBL/GenBank/DDBJ whole genome shotgun (WGS) entry which is preliminary data.</text>
</comment>
<protein>
    <submittedName>
        <fullName evidence="2">Uncharacterized protein</fullName>
    </submittedName>
</protein>
<feature type="compositionally biased region" description="Basic and acidic residues" evidence="1">
    <location>
        <begin position="259"/>
        <end position="271"/>
    </location>
</feature>
<name>A0ABN2GHY3_9ACTN</name>
<dbReference type="RefSeq" id="WP_344146319.1">
    <property type="nucleotide sequence ID" value="NZ_BAAANF010000003.1"/>
</dbReference>
<feature type="region of interest" description="Disordered" evidence="1">
    <location>
        <begin position="617"/>
        <end position="641"/>
    </location>
</feature>
<gene>
    <name evidence="2" type="ORF">GCM10009745_12370</name>
</gene>
<dbReference type="Proteomes" id="UP001500280">
    <property type="component" value="Unassembled WGS sequence"/>
</dbReference>
<evidence type="ECO:0000256" key="1">
    <source>
        <dbReference type="SAM" id="MobiDB-lite"/>
    </source>
</evidence>
<dbReference type="EMBL" id="BAAANF010000003">
    <property type="protein sequence ID" value="GAA1671226.1"/>
    <property type="molecule type" value="Genomic_DNA"/>
</dbReference>
<feature type="region of interest" description="Disordered" evidence="1">
    <location>
        <begin position="162"/>
        <end position="332"/>
    </location>
</feature>
<feature type="compositionally biased region" description="Low complexity" evidence="1">
    <location>
        <begin position="521"/>
        <end position="540"/>
    </location>
</feature>
<feature type="compositionally biased region" description="Gly residues" evidence="1">
    <location>
        <begin position="300"/>
        <end position="315"/>
    </location>
</feature>
<feature type="region of interest" description="Disordered" evidence="1">
    <location>
        <begin position="659"/>
        <end position="681"/>
    </location>
</feature>
<evidence type="ECO:0000313" key="2">
    <source>
        <dbReference type="EMBL" id="GAA1671226.1"/>
    </source>
</evidence>
<feature type="compositionally biased region" description="Low complexity" evidence="1">
    <location>
        <begin position="228"/>
        <end position="250"/>
    </location>
</feature>
<organism evidence="2 3">
    <name type="scientific">Kribbella yunnanensis</name>
    <dbReference type="NCBI Taxonomy" id="190194"/>
    <lineage>
        <taxon>Bacteria</taxon>
        <taxon>Bacillati</taxon>
        <taxon>Actinomycetota</taxon>
        <taxon>Actinomycetes</taxon>
        <taxon>Propionibacteriales</taxon>
        <taxon>Kribbellaceae</taxon>
        <taxon>Kribbella</taxon>
    </lineage>
</organism>